<accession>A0A955HYG7</accession>
<dbReference type="EMBL" id="JAGQLM010000043">
    <property type="protein sequence ID" value="MCA9374904.1"/>
    <property type="molecule type" value="Genomic_DNA"/>
</dbReference>
<sequence length="238" mass="27715">YESYSYPYQVCGVKEPKDTLKLIYDNGFLPTRIDKRLFYLCRSFRVDLRKFKLSSENRRIQKRNSSLSLEVHRLKNFTYSYEIGKLAKDFYTEKFGPKTMSAQKAKWLFTSGAMTDVIEYKTDGYIVGYCLVNKTKKILHYAYPFYKLELNNSNLGMGMMLQAIVYAKEKGLRYAYLGTVYTEASLYKTQFEGGQFFNGRAWDSDISLLKEIVRNKKTTGHTFGELKNKSDAIDAILK</sequence>
<evidence type="ECO:0000313" key="3">
    <source>
        <dbReference type="Proteomes" id="UP000748332"/>
    </source>
</evidence>
<feature type="domain" description="N-end rule aminoacyl transferase C-terminal" evidence="1">
    <location>
        <begin position="101"/>
        <end position="195"/>
    </location>
</feature>
<name>A0A955HYG7_9BACT</name>
<reference evidence="2" key="1">
    <citation type="submission" date="2020-04" db="EMBL/GenBank/DDBJ databases">
        <authorList>
            <person name="Zhang T."/>
        </authorList>
    </citation>
    <scope>NUCLEOTIDE SEQUENCE</scope>
    <source>
        <strain evidence="2">HKST-UBA16</strain>
    </source>
</reference>
<dbReference type="Proteomes" id="UP000748332">
    <property type="component" value="Unassembled WGS sequence"/>
</dbReference>
<proteinExistence type="predicted"/>
<evidence type="ECO:0000313" key="2">
    <source>
        <dbReference type="EMBL" id="MCA9374904.1"/>
    </source>
</evidence>
<dbReference type="InterPro" id="IPR016181">
    <property type="entry name" value="Acyl_CoA_acyltransferase"/>
</dbReference>
<protein>
    <recommendedName>
        <fullName evidence="1">N-end rule aminoacyl transferase C-terminal domain-containing protein</fullName>
    </recommendedName>
</protein>
<dbReference type="SUPFAM" id="SSF55729">
    <property type="entry name" value="Acyl-CoA N-acyltransferases (Nat)"/>
    <property type="match status" value="1"/>
</dbReference>
<reference evidence="2" key="2">
    <citation type="journal article" date="2021" name="Microbiome">
        <title>Successional dynamics and alternative stable states in a saline activated sludge microbial community over 9 years.</title>
        <authorList>
            <person name="Wang Y."/>
            <person name="Ye J."/>
            <person name="Ju F."/>
            <person name="Liu L."/>
            <person name="Boyd J.A."/>
            <person name="Deng Y."/>
            <person name="Parks D.H."/>
            <person name="Jiang X."/>
            <person name="Yin X."/>
            <person name="Woodcroft B.J."/>
            <person name="Tyson G.W."/>
            <person name="Hugenholtz P."/>
            <person name="Polz M.F."/>
            <person name="Zhang T."/>
        </authorList>
    </citation>
    <scope>NUCLEOTIDE SEQUENCE</scope>
    <source>
        <strain evidence="2">HKST-UBA16</strain>
    </source>
</reference>
<dbReference type="AlphaFoldDB" id="A0A955HYG7"/>
<evidence type="ECO:0000259" key="1">
    <source>
        <dbReference type="Pfam" id="PF04377"/>
    </source>
</evidence>
<comment type="caution">
    <text evidence="2">The sequence shown here is derived from an EMBL/GenBank/DDBJ whole genome shotgun (WGS) entry which is preliminary data.</text>
</comment>
<dbReference type="InterPro" id="IPR007472">
    <property type="entry name" value="N-end_Aminoacyl_Trfase_C"/>
</dbReference>
<gene>
    <name evidence="2" type="ORF">KC622_01080</name>
</gene>
<dbReference type="GO" id="GO:0004057">
    <property type="term" value="F:arginyl-tRNA--protein transferase activity"/>
    <property type="evidence" value="ECO:0007669"/>
    <property type="project" value="InterPro"/>
</dbReference>
<dbReference type="Gene3D" id="3.40.630.30">
    <property type="match status" value="1"/>
</dbReference>
<organism evidence="2 3">
    <name type="scientific">Candidatus Dojkabacteria bacterium</name>
    <dbReference type="NCBI Taxonomy" id="2099670"/>
    <lineage>
        <taxon>Bacteria</taxon>
        <taxon>Candidatus Dojkabacteria</taxon>
    </lineage>
</organism>
<dbReference type="Pfam" id="PF04377">
    <property type="entry name" value="ATE_C"/>
    <property type="match status" value="1"/>
</dbReference>
<feature type="non-terminal residue" evidence="2">
    <location>
        <position position="1"/>
    </location>
</feature>